<name>A0ABR4B5Z9_9LECA</name>
<organism evidence="1 2">
    <name type="scientific">Lepraria finkii</name>
    <dbReference type="NCBI Taxonomy" id="1340010"/>
    <lineage>
        <taxon>Eukaryota</taxon>
        <taxon>Fungi</taxon>
        <taxon>Dikarya</taxon>
        <taxon>Ascomycota</taxon>
        <taxon>Pezizomycotina</taxon>
        <taxon>Lecanoromycetes</taxon>
        <taxon>OSLEUM clade</taxon>
        <taxon>Lecanoromycetidae</taxon>
        <taxon>Lecanorales</taxon>
        <taxon>Lecanorineae</taxon>
        <taxon>Stereocaulaceae</taxon>
        <taxon>Lepraria</taxon>
    </lineage>
</organism>
<proteinExistence type="predicted"/>
<protein>
    <submittedName>
        <fullName evidence="1">Uncharacterized protein</fullName>
    </submittedName>
</protein>
<evidence type="ECO:0000313" key="2">
    <source>
        <dbReference type="Proteomes" id="UP001590951"/>
    </source>
</evidence>
<dbReference type="Proteomes" id="UP001590951">
    <property type="component" value="Unassembled WGS sequence"/>
</dbReference>
<reference evidence="1 2" key="1">
    <citation type="submission" date="2024-09" db="EMBL/GenBank/DDBJ databases">
        <title>Rethinking Asexuality: The Enigmatic Case of Functional Sexual Genes in Lepraria (Stereocaulaceae).</title>
        <authorList>
            <person name="Doellman M."/>
            <person name="Sun Y."/>
            <person name="Barcenas-Pena A."/>
            <person name="Lumbsch H.T."/>
            <person name="Grewe F."/>
        </authorList>
    </citation>
    <scope>NUCLEOTIDE SEQUENCE [LARGE SCALE GENOMIC DNA]</scope>
    <source>
        <strain evidence="1 2">Grewe 0041</strain>
    </source>
</reference>
<comment type="caution">
    <text evidence="1">The sequence shown here is derived from an EMBL/GenBank/DDBJ whole genome shotgun (WGS) entry which is preliminary data.</text>
</comment>
<evidence type="ECO:0000313" key="1">
    <source>
        <dbReference type="EMBL" id="KAL2053200.1"/>
    </source>
</evidence>
<sequence>MCGCWDASIKLSGSSYYCESCARGSQGAVTKWSKGNFFSGAMSSARSSGGRVDRVEMERTTTGSAKGDYKVYEKATAYYRYDY</sequence>
<keyword evidence="2" id="KW-1185">Reference proteome</keyword>
<gene>
    <name evidence="1" type="ORF">ABVK25_006525</name>
</gene>
<accession>A0ABR4B5Z9</accession>
<dbReference type="EMBL" id="JBHFEH010000022">
    <property type="protein sequence ID" value="KAL2053200.1"/>
    <property type="molecule type" value="Genomic_DNA"/>
</dbReference>